<evidence type="ECO:0000313" key="1">
    <source>
        <dbReference type="EMBL" id="OEV09288.1"/>
    </source>
</evidence>
<accession>A0A1E7KZA9</accession>
<dbReference type="Proteomes" id="UP000176005">
    <property type="component" value="Unassembled WGS sequence"/>
</dbReference>
<gene>
    <name evidence="1" type="ORF">AN218_22865</name>
</gene>
<dbReference type="EMBL" id="LJGW01000377">
    <property type="protein sequence ID" value="OEV09288.1"/>
    <property type="molecule type" value="Genomic_DNA"/>
</dbReference>
<reference evidence="1 2" key="1">
    <citation type="journal article" date="2016" name="Front. Microbiol.">
        <title>Comparative Genomics Analysis of Streptomyces Species Reveals Their Adaptation to the Marine Environment and Their Diversity at the Genomic Level.</title>
        <authorList>
            <person name="Tian X."/>
            <person name="Zhang Z."/>
            <person name="Yang T."/>
            <person name="Chen M."/>
            <person name="Li J."/>
            <person name="Chen F."/>
            <person name="Yang J."/>
            <person name="Li W."/>
            <person name="Zhang B."/>
            <person name="Zhang Z."/>
            <person name="Wu J."/>
            <person name="Zhang C."/>
            <person name="Long L."/>
            <person name="Xiao J."/>
        </authorList>
    </citation>
    <scope>NUCLEOTIDE SEQUENCE [LARGE SCALE GENOMIC DNA]</scope>
    <source>
        <strain evidence="1 2">SCSIO 10429</strain>
    </source>
</reference>
<evidence type="ECO:0000313" key="2">
    <source>
        <dbReference type="Proteomes" id="UP000176005"/>
    </source>
</evidence>
<organism evidence="1 2">
    <name type="scientific">Streptomyces nanshensis</name>
    <dbReference type="NCBI Taxonomy" id="518642"/>
    <lineage>
        <taxon>Bacteria</taxon>
        <taxon>Bacillati</taxon>
        <taxon>Actinomycetota</taxon>
        <taxon>Actinomycetes</taxon>
        <taxon>Kitasatosporales</taxon>
        <taxon>Streptomycetaceae</taxon>
        <taxon>Streptomyces</taxon>
    </lineage>
</organism>
<keyword evidence="2" id="KW-1185">Reference proteome</keyword>
<sequence>MCPRATDDRAAQSLVTALEIVGDVSDQLPVGGPPTGFKYSLLVQPVLPLGWWGRRDDEISERHPPYRPAERLCGHSEFLGDCADLRAAGYQTARVGDEQHIQSRGRAA</sequence>
<protein>
    <submittedName>
        <fullName evidence="1">Uncharacterized protein</fullName>
    </submittedName>
</protein>
<name>A0A1E7KZA9_9ACTN</name>
<comment type="caution">
    <text evidence="1">The sequence shown here is derived from an EMBL/GenBank/DDBJ whole genome shotgun (WGS) entry which is preliminary data.</text>
</comment>
<dbReference type="AlphaFoldDB" id="A0A1E7KZA9"/>
<proteinExistence type="predicted"/>